<reference evidence="1" key="1">
    <citation type="submission" date="2014-11" db="EMBL/GenBank/DDBJ databases">
        <authorList>
            <person name="Amaro Gonzalez C."/>
        </authorList>
    </citation>
    <scope>NUCLEOTIDE SEQUENCE</scope>
</reference>
<evidence type="ECO:0000313" key="1">
    <source>
        <dbReference type="EMBL" id="JAH00056.1"/>
    </source>
</evidence>
<accession>A0A0E9P639</accession>
<sequence>MRSAVVTNQFLSTIYQQQYQLSANVYYPKSKYSLEYCQHCNFAFSELILSLYAV</sequence>
<dbReference type="EMBL" id="GBXM01108521">
    <property type="protein sequence ID" value="JAH00056.1"/>
    <property type="molecule type" value="Transcribed_RNA"/>
</dbReference>
<name>A0A0E9P639_ANGAN</name>
<protein>
    <submittedName>
        <fullName evidence="1">Uncharacterized protein</fullName>
    </submittedName>
</protein>
<reference evidence="1" key="2">
    <citation type="journal article" date="2015" name="Fish Shellfish Immunol.">
        <title>Early steps in the European eel (Anguilla anguilla)-Vibrio vulnificus interaction in the gills: Role of the RtxA13 toxin.</title>
        <authorList>
            <person name="Callol A."/>
            <person name="Pajuelo D."/>
            <person name="Ebbesson L."/>
            <person name="Teles M."/>
            <person name="MacKenzie S."/>
            <person name="Amaro C."/>
        </authorList>
    </citation>
    <scope>NUCLEOTIDE SEQUENCE</scope>
</reference>
<dbReference type="AlphaFoldDB" id="A0A0E9P639"/>
<proteinExistence type="predicted"/>
<organism evidence="1">
    <name type="scientific">Anguilla anguilla</name>
    <name type="common">European freshwater eel</name>
    <name type="synonym">Muraena anguilla</name>
    <dbReference type="NCBI Taxonomy" id="7936"/>
    <lineage>
        <taxon>Eukaryota</taxon>
        <taxon>Metazoa</taxon>
        <taxon>Chordata</taxon>
        <taxon>Craniata</taxon>
        <taxon>Vertebrata</taxon>
        <taxon>Euteleostomi</taxon>
        <taxon>Actinopterygii</taxon>
        <taxon>Neopterygii</taxon>
        <taxon>Teleostei</taxon>
        <taxon>Anguilliformes</taxon>
        <taxon>Anguillidae</taxon>
        <taxon>Anguilla</taxon>
    </lineage>
</organism>